<keyword evidence="1" id="KW-0812">Transmembrane</keyword>
<sequence length="215" mass="23811">MRRFAGFFAALSLFGWFCAAPAWAEPGEGRADLLARQLKQNPVQVTDHEPRAIPEGAAERIEKALSTLGEPFFAVVETSGLYDMEKARPRELIPLLHDRLRKDGVYLVVDSSGSGEARQYGGSRPVEDAWRAARRELPYDADVVRHVELFAEILRAPDVNARIEASRKAPEPEYESASEKRDRAEMTALAAGSVLGGLAMIILMSFTSGRKKARR</sequence>
<protein>
    <recommendedName>
        <fullName evidence="5">TPM domain-containing protein</fullName>
    </recommendedName>
</protein>
<keyword evidence="1" id="KW-1133">Transmembrane helix</keyword>
<keyword evidence="4" id="KW-1185">Reference proteome</keyword>
<name>A0ABN3UE77_9ACTN</name>
<feature type="signal peptide" evidence="2">
    <location>
        <begin position="1"/>
        <end position="24"/>
    </location>
</feature>
<dbReference type="EMBL" id="BAAATZ010000013">
    <property type="protein sequence ID" value="GAA2728319.1"/>
    <property type="molecule type" value="Genomic_DNA"/>
</dbReference>
<comment type="caution">
    <text evidence="3">The sequence shown here is derived from an EMBL/GenBank/DDBJ whole genome shotgun (WGS) entry which is preliminary data.</text>
</comment>
<proteinExistence type="predicted"/>
<feature type="chain" id="PRO_5047436006" description="TPM domain-containing protein" evidence="2">
    <location>
        <begin position="25"/>
        <end position="215"/>
    </location>
</feature>
<evidence type="ECO:0000256" key="2">
    <source>
        <dbReference type="SAM" id="SignalP"/>
    </source>
</evidence>
<keyword evidence="2" id="KW-0732">Signal</keyword>
<evidence type="ECO:0000256" key="1">
    <source>
        <dbReference type="SAM" id="Phobius"/>
    </source>
</evidence>
<accession>A0ABN3UE77</accession>
<gene>
    <name evidence="3" type="ORF">GCM10010439_36260</name>
</gene>
<keyword evidence="1" id="KW-0472">Membrane</keyword>
<reference evidence="3 4" key="1">
    <citation type="journal article" date="2019" name="Int. J. Syst. Evol. Microbiol.">
        <title>The Global Catalogue of Microorganisms (GCM) 10K type strain sequencing project: providing services to taxonomists for standard genome sequencing and annotation.</title>
        <authorList>
            <consortium name="The Broad Institute Genomics Platform"/>
            <consortium name="The Broad Institute Genome Sequencing Center for Infectious Disease"/>
            <person name="Wu L."/>
            <person name="Ma J."/>
        </authorList>
    </citation>
    <scope>NUCLEOTIDE SEQUENCE [LARGE SCALE GENOMIC DNA]</scope>
    <source>
        <strain evidence="3 4">JCM 8201</strain>
    </source>
</reference>
<organism evidence="3 4">
    <name type="scientific">Actinocorallia aurantiaca</name>
    <dbReference type="NCBI Taxonomy" id="46204"/>
    <lineage>
        <taxon>Bacteria</taxon>
        <taxon>Bacillati</taxon>
        <taxon>Actinomycetota</taxon>
        <taxon>Actinomycetes</taxon>
        <taxon>Streptosporangiales</taxon>
        <taxon>Thermomonosporaceae</taxon>
        <taxon>Actinocorallia</taxon>
    </lineage>
</organism>
<evidence type="ECO:0000313" key="4">
    <source>
        <dbReference type="Proteomes" id="UP001501842"/>
    </source>
</evidence>
<feature type="transmembrane region" description="Helical" evidence="1">
    <location>
        <begin position="186"/>
        <end position="206"/>
    </location>
</feature>
<evidence type="ECO:0000313" key="3">
    <source>
        <dbReference type="EMBL" id="GAA2728319.1"/>
    </source>
</evidence>
<evidence type="ECO:0008006" key="5">
    <source>
        <dbReference type="Google" id="ProtNLM"/>
    </source>
</evidence>
<dbReference type="Proteomes" id="UP001501842">
    <property type="component" value="Unassembled WGS sequence"/>
</dbReference>